<feature type="non-terminal residue" evidence="3">
    <location>
        <position position="121"/>
    </location>
</feature>
<proteinExistence type="predicted"/>
<name>A0AAD4QGG8_9AGAM</name>
<accession>A0AAD4QGG8</accession>
<gene>
    <name evidence="3" type="ORF">B0F90DRAFT_1762621</name>
</gene>
<organism evidence="3 4">
    <name type="scientific">Multifurca ochricompacta</name>
    <dbReference type="NCBI Taxonomy" id="376703"/>
    <lineage>
        <taxon>Eukaryota</taxon>
        <taxon>Fungi</taxon>
        <taxon>Dikarya</taxon>
        <taxon>Basidiomycota</taxon>
        <taxon>Agaricomycotina</taxon>
        <taxon>Agaricomycetes</taxon>
        <taxon>Russulales</taxon>
        <taxon>Russulaceae</taxon>
        <taxon>Multifurca</taxon>
    </lineage>
</organism>
<dbReference type="EMBL" id="WTXG01000095">
    <property type="protein sequence ID" value="KAI0293478.1"/>
    <property type="molecule type" value="Genomic_DNA"/>
</dbReference>
<reference evidence="3" key="1">
    <citation type="journal article" date="2022" name="New Phytol.">
        <title>Evolutionary transition to the ectomycorrhizal habit in the genomes of a hyperdiverse lineage of mushroom-forming fungi.</title>
        <authorList>
            <person name="Looney B."/>
            <person name="Miyauchi S."/>
            <person name="Morin E."/>
            <person name="Drula E."/>
            <person name="Courty P.E."/>
            <person name="Kohler A."/>
            <person name="Kuo A."/>
            <person name="LaButti K."/>
            <person name="Pangilinan J."/>
            <person name="Lipzen A."/>
            <person name="Riley R."/>
            <person name="Andreopoulos W."/>
            <person name="He G."/>
            <person name="Johnson J."/>
            <person name="Nolan M."/>
            <person name="Tritt A."/>
            <person name="Barry K.W."/>
            <person name="Grigoriev I.V."/>
            <person name="Nagy L.G."/>
            <person name="Hibbett D."/>
            <person name="Henrissat B."/>
            <person name="Matheny P.B."/>
            <person name="Labbe J."/>
            <person name="Martin F.M."/>
        </authorList>
    </citation>
    <scope>NUCLEOTIDE SEQUENCE</scope>
    <source>
        <strain evidence="3">BPL690</strain>
    </source>
</reference>
<evidence type="ECO:0000259" key="2">
    <source>
        <dbReference type="Pfam" id="PF17109"/>
    </source>
</evidence>
<keyword evidence="4" id="KW-1185">Reference proteome</keyword>
<keyword evidence="1" id="KW-0812">Transmembrane</keyword>
<dbReference type="Proteomes" id="UP001203297">
    <property type="component" value="Unassembled WGS sequence"/>
</dbReference>
<keyword evidence="1" id="KW-0472">Membrane</keyword>
<feature type="transmembrane region" description="Helical" evidence="1">
    <location>
        <begin position="70"/>
        <end position="93"/>
    </location>
</feature>
<comment type="caution">
    <text evidence="3">The sequence shown here is derived from an EMBL/GenBank/DDBJ whole genome shotgun (WGS) entry which is preliminary data.</text>
</comment>
<dbReference type="SUPFAM" id="SSF103491">
    <property type="entry name" value="Preprotein translocase SecY subunit"/>
    <property type="match status" value="1"/>
</dbReference>
<sequence>MSTIPSSTFLSIFDAASKEYKKKTGQDLRVHPFTTEFNACDSPDAILDVFQKQADALDGTRKGDEGLVKWLNPTVYILSMFSGILGEGVGLVFSPAKTIFTGIGVLLAVISHLVSLLFQRG</sequence>
<evidence type="ECO:0000313" key="4">
    <source>
        <dbReference type="Proteomes" id="UP001203297"/>
    </source>
</evidence>
<dbReference type="InterPro" id="IPR023201">
    <property type="entry name" value="SecY_dom_sf"/>
</dbReference>
<feature type="domain" description="Fungal STAND N-terminal Goodbye" evidence="2">
    <location>
        <begin position="13"/>
        <end position="110"/>
    </location>
</feature>
<dbReference type="Pfam" id="PF17109">
    <property type="entry name" value="Goodbye"/>
    <property type="match status" value="1"/>
</dbReference>
<keyword evidence="1" id="KW-1133">Transmembrane helix</keyword>
<evidence type="ECO:0000313" key="3">
    <source>
        <dbReference type="EMBL" id="KAI0293478.1"/>
    </source>
</evidence>
<protein>
    <recommendedName>
        <fullName evidence="2">Fungal STAND N-terminal Goodbye domain-containing protein</fullName>
    </recommendedName>
</protein>
<feature type="transmembrane region" description="Helical" evidence="1">
    <location>
        <begin position="99"/>
        <end position="118"/>
    </location>
</feature>
<dbReference type="InterPro" id="IPR031350">
    <property type="entry name" value="Goodbye_dom"/>
</dbReference>
<dbReference type="AlphaFoldDB" id="A0AAD4QGG8"/>
<evidence type="ECO:0000256" key="1">
    <source>
        <dbReference type="SAM" id="Phobius"/>
    </source>
</evidence>